<organism evidence="3 4">
    <name type="scientific">Oryza sativa subsp. japonica</name>
    <name type="common">Rice</name>
    <dbReference type="NCBI Taxonomy" id="39947"/>
    <lineage>
        <taxon>Eukaryota</taxon>
        <taxon>Viridiplantae</taxon>
        <taxon>Streptophyta</taxon>
        <taxon>Embryophyta</taxon>
        <taxon>Tracheophyta</taxon>
        <taxon>Spermatophyta</taxon>
        <taxon>Magnoliopsida</taxon>
        <taxon>Liliopsida</taxon>
        <taxon>Poales</taxon>
        <taxon>Poaceae</taxon>
        <taxon>BOP clade</taxon>
        <taxon>Oryzoideae</taxon>
        <taxon>Oryzeae</taxon>
        <taxon>Oryzinae</taxon>
        <taxon>Oryza</taxon>
        <taxon>Oryza sativa</taxon>
    </lineage>
</organism>
<feature type="region of interest" description="Disordered" evidence="1">
    <location>
        <begin position="83"/>
        <end position="118"/>
    </location>
</feature>
<dbReference type="AlphaFoldDB" id="Q6ZG10"/>
<gene>
    <name evidence="2" type="ORF">OJ1014_B05.26</name>
    <name evidence="3" type="ORF">OJ1118_F05.4</name>
</gene>
<proteinExistence type="predicted"/>
<evidence type="ECO:0000313" key="4">
    <source>
        <dbReference type="Proteomes" id="UP000000763"/>
    </source>
</evidence>
<evidence type="ECO:0000256" key="1">
    <source>
        <dbReference type="SAM" id="MobiDB-lite"/>
    </source>
</evidence>
<feature type="region of interest" description="Disordered" evidence="1">
    <location>
        <begin position="176"/>
        <end position="261"/>
    </location>
</feature>
<evidence type="ECO:0000313" key="2">
    <source>
        <dbReference type="EMBL" id="BAC99474.1"/>
    </source>
</evidence>
<reference evidence="2" key="1">
    <citation type="submission" date="2001-09" db="EMBL/GenBank/DDBJ databases">
        <title>Oryza sativa nipponbare(GA3) genomic DNA, chromosome 8, BAC clone:OJ1014_B05.</title>
        <authorList>
            <person name="Sasaki T."/>
            <person name="Matsumoto T."/>
            <person name="Yamamoto K."/>
        </authorList>
    </citation>
    <scope>NUCLEOTIDE SEQUENCE</scope>
</reference>
<feature type="compositionally biased region" description="Basic residues" evidence="1">
    <location>
        <begin position="206"/>
        <end position="217"/>
    </location>
</feature>
<reference evidence="3" key="2">
    <citation type="submission" date="2001-09" db="EMBL/GenBank/DDBJ databases">
        <title>Oryza sativa nipponbare(GA3) genomic DNA, chromosome 8, BAC clone:OJ1118_F05.</title>
        <authorList>
            <person name="Sasaki T."/>
            <person name="Matsumoto T."/>
            <person name="Yamamoto K."/>
        </authorList>
    </citation>
    <scope>NUCLEOTIDE SEQUENCE</scope>
</reference>
<dbReference type="Proteomes" id="UP000000763">
    <property type="component" value="Chromosome 8"/>
</dbReference>
<accession>Q6ZG10</accession>
<evidence type="ECO:0000313" key="3">
    <source>
        <dbReference type="EMBL" id="BAC99479.1"/>
    </source>
</evidence>
<sequence>MGDRPGILWPRGDVPGLGLVDGDVFPVRTSEVADVAKRATSWCARVRWPGVNRRGTWRRGDVPGLGLIDGDVFPVRTSEDKLSLFGGGRENDEEDRRGRRSFIGKGDEDSRGSTTSALDPSLPLLAAARRSPHPSLSLSSLLFQATAQDLRRQLRRARAMATAARWPRRGSVVVARASGGGGDSGDRALPFARSGGGRRGGASGGRGRRQRGRRCRQRVAGWPDPAAGGVARGREAAEDPPAGKSPPLRQIWREGRRRQGR</sequence>
<dbReference type="EMBL" id="AP004158">
    <property type="protein sequence ID" value="BAC99479.1"/>
    <property type="molecule type" value="Genomic_DNA"/>
</dbReference>
<protein>
    <submittedName>
        <fullName evidence="3">Uncharacterized protein</fullName>
    </submittedName>
</protein>
<feature type="compositionally biased region" description="Gly residues" evidence="1">
    <location>
        <begin position="194"/>
        <end position="205"/>
    </location>
</feature>
<dbReference type="EMBL" id="AP004130">
    <property type="protein sequence ID" value="BAC99474.1"/>
    <property type="molecule type" value="Genomic_DNA"/>
</dbReference>
<reference evidence="4" key="4">
    <citation type="journal article" date="2008" name="Nucleic Acids Res.">
        <title>The rice annotation project database (RAP-DB): 2008 update.</title>
        <authorList>
            <consortium name="The rice annotation project (RAP)"/>
        </authorList>
    </citation>
    <scope>GENOME REANNOTATION</scope>
    <source>
        <strain evidence="4">cv. Nipponbare</strain>
    </source>
</reference>
<reference evidence="4" key="3">
    <citation type="journal article" date="2005" name="Nature">
        <title>The map-based sequence of the rice genome.</title>
        <authorList>
            <consortium name="International rice genome sequencing project (IRGSP)"/>
            <person name="Matsumoto T."/>
            <person name="Wu J."/>
            <person name="Kanamori H."/>
            <person name="Katayose Y."/>
            <person name="Fujisawa M."/>
            <person name="Namiki N."/>
            <person name="Mizuno H."/>
            <person name="Yamamoto K."/>
            <person name="Antonio B.A."/>
            <person name="Baba T."/>
            <person name="Sakata K."/>
            <person name="Nagamura Y."/>
            <person name="Aoki H."/>
            <person name="Arikawa K."/>
            <person name="Arita K."/>
            <person name="Bito T."/>
            <person name="Chiden Y."/>
            <person name="Fujitsuka N."/>
            <person name="Fukunaka R."/>
            <person name="Hamada M."/>
            <person name="Harada C."/>
            <person name="Hayashi A."/>
            <person name="Hijishita S."/>
            <person name="Honda M."/>
            <person name="Hosokawa S."/>
            <person name="Ichikawa Y."/>
            <person name="Idonuma A."/>
            <person name="Iijima M."/>
            <person name="Ikeda M."/>
            <person name="Ikeno M."/>
            <person name="Ito K."/>
            <person name="Ito S."/>
            <person name="Ito T."/>
            <person name="Ito Y."/>
            <person name="Ito Y."/>
            <person name="Iwabuchi A."/>
            <person name="Kamiya K."/>
            <person name="Karasawa W."/>
            <person name="Kurita K."/>
            <person name="Katagiri S."/>
            <person name="Kikuta A."/>
            <person name="Kobayashi H."/>
            <person name="Kobayashi N."/>
            <person name="Machita K."/>
            <person name="Maehara T."/>
            <person name="Masukawa M."/>
            <person name="Mizubayashi T."/>
            <person name="Mukai Y."/>
            <person name="Nagasaki H."/>
            <person name="Nagata Y."/>
            <person name="Naito S."/>
            <person name="Nakashima M."/>
            <person name="Nakama Y."/>
            <person name="Nakamichi Y."/>
            <person name="Nakamura M."/>
            <person name="Meguro A."/>
            <person name="Negishi M."/>
            <person name="Ohta I."/>
            <person name="Ohta T."/>
            <person name="Okamoto M."/>
            <person name="Ono N."/>
            <person name="Saji S."/>
            <person name="Sakaguchi M."/>
            <person name="Sakai K."/>
            <person name="Shibata M."/>
            <person name="Shimokawa T."/>
            <person name="Song J."/>
            <person name="Takazaki Y."/>
            <person name="Terasawa K."/>
            <person name="Tsugane M."/>
            <person name="Tsuji K."/>
            <person name="Ueda S."/>
            <person name="Waki K."/>
            <person name="Yamagata H."/>
            <person name="Yamamoto M."/>
            <person name="Yamamoto S."/>
            <person name="Yamane H."/>
            <person name="Yoshiki S."/>
            <person name="Yoshihara R."/>
            <person name="Yukawa K."/>
            <person name="Zhong H."/>
            <person name="Yano M."/>
            <person name="Yuan Q."/>
            <person name="Ouyang S."/>
            <person name="Liu J."/>
            <person name="Jones K.M."/>
            <person name="Gansberger K."/>
            <person name="Moffat K."/>
            <person name="Hill J."/>
            <person name="Bera J."/>
            <person name="Fadrosh D."/>
            <person name="Jin S."/>
            <person name="Johri S."/>
            <person name="Kim M."/>
            <person name="Overton L."/>
            <person name="Reardon M."/>
            <person name="Tsitrin T."/>
            <person name="Vuong H."/>
            <person name="Weaver B."/>
            <person name="Ciecko A."/>
            <person name="Tallon L."/>
            <person name="Jackson J."/>
            <person name="Pai G."/>
            <person name="Aken S.V."/>
            <person name="Utterback T."/>
            <person name="Reidmuller S."/>
            <person name="Feldblyum T."/>
            <person name="Hsiao J."/>
            <person name="Zismann V."/>
            <person name="Iobst S."/>
            <person name="de Vazeille A.R."/>
            <person name="Buell C.R."/>
            <person name="Ying K."/>
            <person name="Li Y."/>
            <person name="Lu T."/>
            <person name="Huang Y."/>
            <person name="Zhao Q."/>
            <person name="Feng Q."/>
            <person name="Zhang L."/>
            <person name="Zhu J."/>
            <person name="Weng Q."/>
            <person name="Mu J."/>
            <person name="Lu Y."/>
            <person name="Fan D."/>
            <person name="Liu Y."/>
            <person name="Guan J."/>
            <person name="Zhang Y."/>
            <person name="Yu S."/>
            <person name="Liu X."/>
            <person name="Zhang Y."/>
            <person name="Hong G."/>
            <person name="Han B."/>
            <person name="Choisne N."/>
            <person name="Demange N."/>
            <person name="Orjeda G."/>
            <person name="Samain S."/>
            <person name="Cattolico L."/>
            <person name="Pelletier E."/>
            <person name="Couloux A."/>
            <person name="Segurens B."/>
            <person name="Wincker P."/>
            <person name="D'Hont A."/>
            <person name="Scarpelli C."/>
            <person name="Weissenbach J."/>
            <person name="Salanoubat M."/>
            <person name="Quetier F."/>
            <person name="Yu Y."/>
            <person name="Kim H.R."/>
            <person name="Rambo T."/>
            <person name="Currie J."/>
            <person name="Collura K."/>
            <person name="Luo M."/>
            <person name="Yang T."/>
            <person name="Ammiraju J.S.S."/>
            <person name="Engler F."/>
            <person name="Soderlund C."/>
            <person name="Wing R.A."/>
            <person name="Palmer L.E."/>
            <person name="de la Bastide M."/>
            <person name="Spiegel L."/>
            <person name="Nascimento L."/>
            <person name="Zutavern T."/>
            <person name="O'Shaughnessy A."/>
            <person name="Dike S."/>
            <person name="Dedhia N."/>
            <person name="Preston R."/>
            <person name="Balija V."/>
            <person name="McCombie W.R."/>
            <person name="Chow T."/>
            <person name="Chen H."/>
            <person name="Chung M."/>
            <person name="Chen C."/>
            <person name="Shaw J."/>
            <person name="Wu H."/>
            <person name="Hsiao K."/>
            <person name="Chao Y."/>
            <person name="Chu M."/>
            <person name="Cheng C."/>
            <person name="Hour A."/>
            <person name="Lee P."/>
            <person name="Lin S."/>
            <person name="Lin Y."/>
            <person name="Liou J."/>
            <person name="Liu S."/>
            <person name="Hsing Y."/>
            <person name="Raghuvanshi S."/>
            <person name="Mohanty A."/>
            <person name="Bharti A.K."/>
            <person name="Gaur A."/>
            <person name="Gupta V."/>
            <person name="Kumar D."/>
            <person name="Ravi V."/>
            <person name="Vij S."/>
            <person name="Kapur A."/>
            <person name="Khurana P."/>
            <person name="Khurana P."/>
            <person name="Khurana J.P."/>
            <person name="Tyagi A.K."/>
            <person name="Gaikwad K."/>
            <person name="Singh A."/>
            <person name="Dalal V."/>
            <person name="Srivastava S."/>
            <person name="Dixit A."/>
            <person name="Pal A.K."/>
            <person name="Ghazi I.A."/>
            <person name="Yadav M."/>
            <person name="Pandit A."/>
            <person name="Bhargava A."/>
            <person name="Sureshbabu K."/>
            <person name="Batra K."/>
            <person name="Sharma T.R."/>
            <person name="Mohapatra T."/>
            <person name="Singh N.K."/>
            <person name="Messing J."/>
            <person name="Nelson A.B."/>
            <person name="Fuks G."/>
            <person name="Kavchok S."/>
            <person name="Keizer G."/>
            <person name="Linton E."/>
            <person name="Llaca V."/>
            <person name="Song R."/>
            <person name="Tanyolac B."/>
            <person name="Young S."/>
            <person name="Ho-Il K."/>
            <person name="Hahn J.H."/>
            <person name="Sangsakoo G."/>
            <person name="Vanavichit A."/>
            <person name="de Mattos Luiz.A.T."/>
            <person name="Zimmer P.D."/>
            <person name="Malone G."/>
            <person name="Dellagostin O."/>
            <person name="de Oliveira A.C."/>
            <person name="Bevan M."/>
            <person name="Bancroft I."/>
            <person name="Minx P."/>
            <person name="Cordum H."/>
            <person name="Wilson R."/>
            <person name="Cheng Z."/>
            <person name="Jin W."/>
            <person name="Jiang J."/>
            <person name="Leong S.A."/>
            <person name="Iwama H."/>
            <person name="Gojobori T."/>
            <person name="Itoh T."/>
            <person name="Niimura Y."/>
            <person name="Fujii Y."/>
            <person name="Habara T."/>
            <person name="Sakai H."/>
            <person name="Sato Y."/>
            <person name="Wilson G."/>
            <person name="Kumar K."/>
            <person name="McCouch S."/>
            <person name="Juretic N."/>
            <person name="Hoen D."/>
            <person name="Wright S."/>
            <person name="Bruskiewich R."/>
            <person name="Bureau T."/>
            <person name="Miyao A."/>
            <person name="Hirochika H."/>
            <person name="Nishikawa T."/>
            <person name="Kadowaki K."/>
            <person name="Sugiura M."/>
            <person name="Burr B."/>
            <person name="Sasaki T."/>
        </authorList>
    </citation>
    <scope>NUCLEOTIDE SEQUENCE [LARGE SCALE GENOMIC DNA]</scope>
    <source>
        <strain evidence="4">cv. Nipponbare</strain>
    </source>
</reference>
<name>Q6ZG10_ORYSJ</name>